<dbReference type="EMBL" id="JAJSOF020000021">
    <property type="protein sequence ID" value="KAJ4437193.1"/>
    <property type="molecule type" value="Genomic_DNA"/>
</dbReference>
<protein>
    <recommendedName>
        <fullName evidence="2">Tc1-like transposase DDE domain-containing protein</fullName>
    </recommendedName>
</protein>
<feature type="domain" description="Tc1-like transposase DDE" evidence="2">
    <location>
        <begin position="326"/>
        <end position="455"/>
    </location>
</feature>
<name>A0ABQ8STK6_PERAM</name>
<keyword evidence="4" id="KW-1185">Reference proteome</keyword>
<evidence type="ECO:0000313" key="3">
    <source>
        <dbReference type="EMBL" id="KAJ4437193.1"/>
    </source>
</evidence>
<gene>
    <name evidence="3" type="ORF">ANN_17328</name>
</gene>
<evidence type="ECO:0000313" key="4">
    <source>
        <dbReference type="Proteomes" id="UP001148838"/>
    </source>
</evidence>
<feature type="region of interest" description="Disordered" evidence="1">
    <location>
        <begin position="511"/>
        <end position="535"/>
    </location>
</feature>
<dbReference type="InterPro" id="IPR038717">
    <property type="entry name" value="Tc1-like_DDE_dom"/>
</dbReference>
<feature type="compositionally biased region" description="Acidic residues" evidence="1">
    <location>
        <begin position="517"/>
        <end position="535"/>
    </location>
</feature>
<reference evidence="3 4" key="1">
    <citation type="journal article" date="2022" name="Allergy">
        <title>Genome assembly and annotation of Periplaneta americana reveal a comprehensive cockroach allergen profile.</title>
        <authorList>
            <person name="Wang L."/>
            <person name="Xiong Q."/>
            <person name="Saelim N."/>
            <person name="Wang L."/>
            <person name="Nong W."/>
            <person name="Wan A.T."/>
            <person name="Shi M."/>
            <person name="Liu X."/>
            <person name="Cao Q."/>
            <person name="Hui J.H.L."/>
            <person name="Sookrung N."/>
            <person name="Leung T.F."/>
            <person name="Tungtrongchitr A."/>
            <person name="Tsui S.K.W."/>
        </authorList>
    </citation>
    <scope>NUCLEOTIDE SEQUENCE [LARGE SCALE GENOMIC DNA]</scope>
    <source>
        <strain evidence="3">PWHHKU_190912</strain>
    </source>
</reference>
<comment type="caution">
    <text evidence="3">The sequence shown here is derived from an EMBL/GenBank/DDBJ whole genome shotgun (WGS) entry which is preliminary data.</text>
</comment>
<dbReference type="InterPro" id="IPR036397">
    <property type="entry name" value="RNaseH_sf"/>
</dbReference>
<dbReference type="PANTHER" id="PTHR33939">
    <property type="entry name" value="PROTEIN CBG22215"/>
    <property type="match status" value="1"/>
</dbReference>
<evidence type="ECO:0000259" key="2">
    <source>
        <dbReference type="Pfam" id="PF13358"/>
    </source>
</evidence>
<dbReference type="Pfam" id="PF13358">
    <property type="entry name" value="DDE_3"/>
    <property type="match status" value="1"/>
</dbReference>
<sequence>MTSSKATVNVNDTGFEVWANHIVHNDESDHSGDEGDTVTPDFQSDHDSETEQEIFDTENESGEKSSVGEIPFEEVEFFESHKRNGQWRDFPALPNLSMIWLVTEEGSDMYPYLNNQEGCGDEYIFGLEKVAEMTGKLTGVGKSSVYRIRREAKMNDNKLKSPVKFRKTVPLLEKYDEFTKSAIRSKVHQFFLRQELPTLDKILAAVNGDEDNSDNNLPKFSRSTLYRDDIVLWRRNYLRQIKKFRAEGRTIYYLDETWVNAGHTVQKTWVDETVTSRKQAFLAGLSTGLKEPSGKGKRLIVLHIGSEEGFVPQGKLVFESKSTRDYHEEMDGPRFETWFSEVLPHLAPNSVIILDNAPYHSVKIDRIPRMPWTKDLIKDWLKSRNIAYDESHVKKELLDLIPQTVTNACSTYKVDKMAATSGRHVLRLPPYHCNLNPIELIWSQIKGHVARNNKTFTLAEVRTLLEEGIELVTAEKWRACVRHIVEKEEVKMWNLDCLTDETVERLIINVNTGSSSDTEESESDMGVEPLDDDSD</sequence>
<dbReference type="Proteomes" id="UP001148838">
    <property type="component" value="Unassembled WGS sequence"/>
</dbReference>
<accession>A0ABQ8STK6</accession>
<organism evidence="3 4">
    <name type="scientific">Periplaneta americana</name>
    <name type="common">American cockroach</name>
    <name type="synonym">Blatta americana</name>
    <dbReference type="NCBI Taxonomy" id="6978"/>
    <lineage>
        <taxon>Eukaryota</taxon>
        <taxon>Metazoa</taxon>
        <taxon>Ecdysozoa</taxon>
        <taxon>Arthropoda</taxon>
        <taxon>Hexapoda</taxon>
        <taxon>Insecta</taxon>
        <taxon>Pterygota</taxon>
        <taxon>Neoptera</taxon>
        <taxon>Polyneoptera</taxon>
        <taxon>Dictyoptera</taxon>
        <taxon>Blattodea</taxon>
        <taxon>Blattoidea</taxon>
        <taxon>Blattidae</taxon>
        <taxon>Blattinae</taxon>
        <taxon>Periplaneta</taxon>
    </lineage>
</organism>
<proteinExistence type="predicted"/>
<feature type="compositionally biased region" description="Acidic residues" evidence="1">
    <location>
        <begin position="50"/>
        <end position="60"/>
    </location>
</feature>
<evidence type="ECO:0000256" key="1">
    <source>
        <dbReference type="SAM" id="MobiDB-lite"/>
    </source>
</evidence>
<dbReference type="Gene3D" id="3.30.420.10">
    <property type="entry name" value="Ribonuclease H-like superfamily/Ribonuclease H"/>
    <property type="match status" value="1"/>
</dbReference>
<dbReference type="PANTHER" id="PTHR33939:SF1">
    <property type="entry name" value="DUF4371 DOMAIN-CONTAINING PROTEIN"/>
    <property type="match status" value="1"/>
</dbReference>
<feature type="region of interest" description="Disordered" evidence="1">
    <location>
        <begin position="25"/>
        <end position="66"/>
    </location>
</feature>